<protein>
    <recommendedName>
        <fullName evidence="13">Peptidase M48 domain-containing protein</fullName>
    </recommendedName>
</protein>
<evidence type="ECO:0000256" key="9">
    <source>
        <dbReference type="ARBA" id="ARBA00023049"/>
    </source>
</evidence>
<feature type="transmembrane region" description="Helical" evidence="12">
    <location>
        <begin position="32"/>
        <end position="65"/>
    </location>
</feature>
<comment type="caution">
    <text evidence="14">The sequence shown here is derived from an EMBL/GenBank/DDBJ whole genome shotgun (WGS) entry which is preliminary data.</text>
</comment>
<evidence type="ECO:0000256" key="12">
    <source>
        <dbReference type="SAM" id="Phobius"/>
    </source>
</evidence>
<evidence type="ECO:0000313" key="14">
    <source>
        <dbReference type="EMBL" id="GEP97086.1"/>
    </source>
</evidence>
<evidence type="ECO:0000256" key="7">
    <source>
        <dbReference type="ARBA" id="ARBA00022833"/>
    </source>
</evidence>
<dbReference type="AlphaFoldDB" id="A0A512RMZ6"/>
<evidence type="ECO:0000256" key="5">
    <source>
        <dbReference type="ARBA" id="ARBA00022723"/>
    </source>
</evidence>
<dbReference type="PANTHER" id="PTHR43221:SF2">
    <property type="entry name" value="PROTEASE HTPX HOMOLOG"/>
    <property type="match status" value="1"/>
</dbReference>
<feature type="transmembrane region" description="Helical" evidence="12">
    <location>
        <begin position="224"/>
        <end position="245"/>
    </location>
</feature>
<dbReference type="InterPro" id="IPR050083">
    <property type="entry name" value="HtpX_protease"/>
</dbReference>
<keyword evidence="6" id="KW-0378">Hydrolase</keyword>
<evidence type="ECO:0000256" key="1">
    <source>
        <dbReference type="ARBA" id="ARBA00001947"/>
    </source>
</evidence>
<keyword evidence="10 12" id="KW-0472">Membrane</keyword>
<evidence type="ECO:0000256" key="4">
    <source>
        <dbReference type="ARBA" id="ARBA00022692"/>
    </source>
</evidence>
<gene>
    <name evidence="14" type="ORF">CCY01nite_33460</name>
</gene>
<dbReference type="GO" id="GO:0004222">
    <property type="term" value="F:metalloendopeptidase activity"/>
    <property type="evidence" value="ECO:0007669"/>
    <property type="project" value="InterPro"/>
</dbReference>
<reference evidence="14 15" key="1">
    <citation type="submission" date="2019-07" db="EMBL/GenBank/DDBJ databases">
        <title>Whole genome shotgun sequence of Chitinophaga cymbidii NBRC 109752.</title>
        <authorList>
            <person name="Hosoyama A."/>
            <person name="Uohara A."/>
            <person name="Ohji S."/>
            <person name="Ichikawa N."/>
        </authorList>
    </citation>
    <scope>NUCLEOTIDE SEQUENCE [LARGE SCALE GENOMIC DNA]</scope>
    <source>
        <strain evidence="14 15">NBRC 109752</strain>
    </source>
</reference>
<evidence type="ECO:0000256" key="2">
    <source>
        <dbReference type="ARBA" id="ARBA00022475"/>
    </source>
</evidence>
<evidence type="ECO:0000256" key="8">
    <source>
        <dbReference type="ARBA" id="ARBA00022989"/>
    </source>
</evidence>
<dbReference type="Gene3D" id="3.30.2010.10">
    <property type="entry name" value="Metalloproteases ('zincins'), catalytic domain"/>
    <property type="match status" value="1"/>
</dbReference>
<name>A0A512RMZ6_9BACT</name>
<dbReference type="GO" id="GO:0046872">
    <property type="term" value="F:metal ion binding"/>
    <property type="evidence" value="ECO:0007669"/>
    <property type="project" value="UniProtKB-KW"/>
</dbReference>
<feature type="coiled-coil region" evidence="11">
    <location>
        <begin position="596"/>
        <end position="623"/>
    </location>
</feature>
<evidence type="ECO:0000313" key="15">
    <source>
        <dbReference type="Proteomes" id="UP000321436"/>
    </source>
</evidence>
<accession>A0A512RMZ6</accession>
<proteinExistence type="predicted"/>
<dbReference type="OrthoDB" id="9789270at2"/>
<keyword evidence="4 12" id="KW-0812">Transmembrane</keyword>
<keyword evidence="8 12" id="KW-1133">Transmembrane helix</keyword>
<feature type="domain" description="Peptidase M48" evidence="13">
    <location>
        <begin position="168"/>
        <end position="373"/>
    </location>
</feature>
<keyword evidence="9" id="KW-0482">Metalloprotease</keyword>
<evidence type="ECO:0000256" key="3">
    <source>
        <dbReference type="ARBA" id="ARBA00022670"/>
    </source>
</evidence>
<keyword evidence="2" id="KW-1003">Cell membrane</keyword>
<keyword evidence="7" id="KW-0862">Zinc</keyword>
<dbReference type="RefSeq" id="WP_146864326.1">
    <property type="nucleotide sequence ID" value="NZ_BKAU01000004.1"/>
</dbReference>
<organism evidence="14 15">
    <name type="scientific">Chitinophaga cymbidii</name>
    <dbReference type="NCBI Taxonomy" id="1096750"/>
    <lineage>
        <taxon>Bacteria</taxon>
        <taxon>Pseudomonadati</taxon>
        <taxon>Bacteroidota</taxon>
        <taxon>Chitinophagia</taxon>
        <taxon>Chitinophagales</taxon>
        <taxon>Chitinophagaceae</taxon>
        <taxon>Chitinophaga</taxon>
    </lineage>
</organism>
<dbReference type="EMBL" id="BKAU01000004">
    <property type="protein sequence ID" value="GEP97086.1"/>
    <property type="molecule type" value="Genomic_DNA"/>
</dbReference>
<dbReference type="PANTHER" id="PTHR43221">
    <property type="entry name" value="PROTEASE HTPX"/>
    <property type="match status" value="1"/>
</dbReference>
<comment type="cofactor">
    <cofactor evidence="1">
        <name>Zn(2+)</name>
        <dbReference type="ChEBI" id="CHEBI:29105"/>
    </cofactor>
</comment>
<dbReference type="InterPro" id="IPR001915">
    <property type="entry name" value="Peptidase_M48"/>
</dbReference>
<feature type="transmembrane region" description="Helical" evidence="12">
    <location>
        <begin position="71"/>
        <end position="96"/>
    </location>
</feature>
<keyword evidence="5" id="KW-0479">Metal-binding</keyword>
<evidence type="ECO:0000259" key="13">
    <source>
        <dbReference type="Pfam" id="PF01435"/>
    </source>
</evidence>
<evidence type="ECO:0000256" key="10">
    <source>
        <dbReference type="ARBA" id="ARBA00023136"/>
    </source>
</evidence>
<evidence type="ECO:0000256" key="6">
    <source>
        <dbReference type="ARBA" id="ARBA00022801"/>
    </source>
</evidence>
<dbReference type="Pfam" id="PF01435">
    <property type="entry name" value="Peptidase_M48"/>
    <property type="match status" value="1"/>
</dbReference>
<sequence length="690" mass="78510">MPDLSFYPPNPLSVNPGLTVPAASFRKQVIRVIGAIILFCFVYLLLLLMAAGLAALCIMGGVFLIVNMPKLITLILGLGIIGVGVMVLIFLIKFVFARQSHTNPNRVEIFEEDHPDLFAFIRQLTIDTNTPMPRKVFIVQDVNAAVFYNSSFWSMFLPVRKNLEIGLGLVNVLNLSEFKMVLAHEFGHFSQRSMKLGSYVFTMNKAIYNMLYENSGYDKTLNAWANIHSIFALTATLTVWIARLIQSVLRGMYSVINLQYMSLSREMEFHADAVAVSVTGSDIATSAMRRIEYVNGGMNYCINKAGELAGNNSAMQNMFETQRRVNHYFADINQIAMVDGLPHITNECLSKFTGSRLKYKDQWATHPSMEEREERFRLAGVENAADNRSAWVLFSDKTGLEESMTRHYFSVNFPDAEIKEMVDSETLIDSVKEYRQLYEFPAAFNDYYDNRSFQPIDPDRIVPDAHSFAERYDPAVVQRIKRYFQNMHDLACLQAMERKEIDVKYFQFDQQHHTLSEAGGVIKELESEIETDKQWLLDMDHAAFRFHQQNAAAAAELKQAYEHVIALQEEAGQLDAIVQKILGRINYLYQVQQFSLETLKSELDTLKADEQAFREALEKIRRSGVVEPAVDKTFAEDAATFLGSQAEYMKDDVAQGPAIVALYELANRTAVCFSRAIERKRKHYLEMAAS</sequence>
<keyword evidence="3" id="KW-0645">Protease</keyword>
<dbReference type="Proteomes" id="UP000321436">
    <property type="component" value="Unassembled WGS sequence"/>
</dbReference>
<dbReference type="GO" id="GO:0006508">
    <property type="term" value="P:proteolysis"/>
    <property type="evidence" value="ECO:0007669"/>
    <property type="project" value="UniProtKB-KW"/>
</dbReference>
<dbReference type="CDD" id="cd07328">
    <property type="entry name" value="M48_Ste24p_like"/>
    <property type="match status" value="1"/>
</dbReference>
<evidence type="ECO:0000256" key="11">
    <source>
        <dbReference type="SAM" id="Coils"/>
    </source>
</evidence>
<keyword evidence="11" id="KW-0175">Coiled coil</keyword>
<keyword evidence="15" id="KW-1185">Reference proteome</keyword>